<comment type="caution">
    <text evidence="1">The sequence shown here is derived from an EMBL/GenBank/DDBJ whole genome shotgun (WGS) entry which is preliminary data.</text>
</comment>
<keyword evidence="2" id="KW-1185">Reference proteome</keyword>
<reference evidence="1" key="1">
    <citation type="submission" date="2021-01" db="EMBL/GenBank/DDBJ databases">
        <title>Whole genome shotgun sequence of Actinoplanes nipponensis NBRC 14063.</title>
        <authorList>
            <person name="Komaki H."/>
            <person name="Tamura T."/>
        </authorList>
    </citation>
    <scope>NUCLEOTIDE SEQUENCE</scope>
    <source>
        <strain evidence="1">NBRC 14063</strain>
    </source>
</reference>
<proteinExistence type="predicted"/>
<sequence length="75" mass="8136">MALTGRVAGCGVEDPAHVADRPWNPVELPFGDVGGFLQLVMFGDDLVCAVFPEQGLAGVECELMWRINKCLVVKF</sequence>
<name>A0A919MT21_9ACTN</name>
<gene>
    <name evidence="1" type="ORF">Ani05nite_66970</name>
</gene>
<dbReference type="AlphaFoldDB" id="A0A919MT21"/>
<evidence type="ECO:0000313" key="1">
    <source>
        <dbReference type="EMBL" id="GIE53163.1"/>
    </source>
</evidence>
<organism evidence="1 2">
    <name type="scientific">Actinoplanes nipponensis</name>
    <dbReference type="NCBI Taxonomy" id="135950"/>
    <lineage>
        <taxon>Bacteria</taxon>
        <taxon>Bacillati</taxon>
        <taxon>Actinomycetota</taxon>
        <taxon>Actinomycetes</taxon>
        <taxon>Micromonosporales</taxon>
        <taxon>Micromonosporaceae</taxon>
        <taxon>Actinoplanes</taxon>
    </lineage>
</organism>
<evidence type="ECO:0000313" key="2">
    <source>
        <dbReference type="Proteomes" id="UP000647172"/>
    </source>
</evidence>
<protein>
    <submittedName>
        <fullName evidence="1">Uncharacterized protein</fullName>
    </submittedName>
</protein>
<accession>A0A919MT21</accession>
<dbReference type="EMBL" id="BOMQ01000079">
    <property type="protein sequence ID" value="GIE53163.1"/>
    <property type="molecule type" value="Genomic_DNA"/>
</dbReference>
<dbReference type="Proteomes" id="UP000647172">
    <property type="component" value="Unassembled WGS sequence"/>
</dbReference>